<dbReference type="RefSeq" id="WP_344148806.1">
    <property type="nucleotide sequence ID" value="NZ_BAAAQI010000030.1"/>
</dbReference>
<name>A0ABV9SQQ7_9ACTN</name>
<evidence type="ECO:0000313" key="1">
    <source>
        <dbReference type="EMBL" id="MFC4868667.1"/>
    </source>
</evidence>
<comment type="caution">
    <text evidence="1">The sequence shown here is derived from an EMBL/GenBank/DDBJ whole genome shotgun (WGS) entry which is preliminary data.</text>
</comment>
<keyword evidence="2" id="KW-1185">Reference proteome</keyword>
<evidence type="ECO:0000313" key="2">
    <source>
        <dbReference type="Proteomes" id="UP001595858"/>
    </source>
</evidence>
<sequence length="117" mass="12298">MTSRRIRSFAAGVLIANSAPHLATAVAGRRHLTPLAGRESGPVVNGVWAGLNIAAGVLLLRRKRSAAPAARWDGDLVAFEAGYLGFALWMAGSEAALRTNWEPATELQERRGGGHGA</sequence>
<protein>
    <submittedName>
        <fullName evidence="1">Uncharacterized protein</fullName>
    </submittedName>
</protein>
<organism evidence="1 2">
    <name type="scientific">Streptomonospora arabica</name>
    <dbReference type="NCBI Taxonomy" id="412417"/>
    <lineage>
        <taxon>Bacteria</taxon>
        <taxon>Bacillati</taxon>
        <taxon>Actinomycetota</taxon>
        <taxon>Actinomycetes</taxon>
        <taxon>Streptosporangiales</taxon>
        <taxon>Nocardiopsidaceae</taxon>
        <taxon>Streptomonospora</taxon>
    </lineage>
</organism>
<dbReference type="EMBL" id="JBHSIY010000018">
    <property type="protein sequence ID" value="MFC4868667.1"/>
    <property type="molecule type" value="Genomic_DNA"/>
</dbReference>
<reference evidence="2" key="1">
    <citation type="journal article" date="2019" name="Int. J. Syst. Evol. Microbiol.">
        <title>The Global Catalogue of Microorganisms (GCM) 10K type strain sequencing project: providing services to taxonomists for standard genome sequencing and annotation.</title>
        <authorList>
            <consortium name="The Broad Institute Genomics Platform"/>
            <consortium name="The Broad Institute Genome Sequencing Center for Infectious Disease"/>
            <person name="Wu L."/>
            <person name="Ma J."/>
        </authorList>
    </citation>
    <scope>NUCLEOTIDE SEQUENCE [LARGE SCALE GENOMIC DNA]</scope>
    <source>
        <strain evidence="2">CGMCC 4.7304</strain>
    </source>
</reference>
<proteinExistence type="predicted"/>
<dbReference type="Proteomes" id="UP001595858">
    <property type="component" value="Unassembled WGS sequence"/>
</dbReference>
<accession>A0ABV9SQQ7</accession>
<gene>
    <name evidence="1" type="ORF">ACFPCZ_18685</name>
</gene>